<evidence type="ECO:0000256" key="12">
    <source>
        <dbReference type="SAM" id="Phobius"/>
    </source>
</evidence>
<dbReference type="eggNOG" id="KOG0802">
    <property type="taxonomic scope" value="Eukaryota"/>
</dbReference>
<dbReference type="GO" id="GO:0005789">
    <property type="term" value="C:endoplasmic reticulum membrane"/>
    <property type="evidence" value="ECO:0007669"/>
    <property type="project" value="UniProtKB-SubCell"/>
</dbReference>
<evidence type="ECO:0000256" key="6">
    <source>
        <dbReference type="ARBA" id="ARBA00022771"/>
    </source>
</evidence>
<evidence type="ECO:0000256" key="4">
    <source>
        <dbReference type="ARBA" id="ARBA00022692"/>
    </source>
</evidence>
<dbReference type="OrthoDB" id="7759664at2759"/>
<dbReference type="InterPro" id="IPR001841">
    <property type="entry name" value="Znf_RING"/>
</dbReference>
<dbReference type="OMA" id="LYFYTFP"/>
<keyword evidence="8" id="KW-0862">Zinc</keyword>
<reference evidence="15 17" key="2">
    <citation type="submission" date="2018-07" db="EMBL/GenBank/DDBJ databases">
        <title>Draft Genome Assemblies for Five Robust Yarrowia lipolytica Strains Exhibiting High Lipid Production and Pentose Sugar Utilization and Sugar Alcohol Secretion from Undetoxified Lignocellulosic Biomass Hydrolysates.</title>
        <authorList>
            <consortium name="DOE Joint Genome Institute"/>
            <person name="Walker C."/>
            <person name="Ryu S."/>
            <person name="Na H."/>
            <person name="Zane M."/>
            <person name="LaButti K."/>
            <person name="Lipzen A."/>
            <person name="Haridas S."/>
            <person name="Barry K."/>
            <person name="Grigoriev I.V."/>
            <person name="Quarterman J."/>
            <person name="Slininger P."/>
            <person name="Dien B."/>
            <person name="Trinh C.T."/>
        </authorList>
    </citation>
    <scope>NUCLEOTIDE SEQUENCE [LARGE SCALE GENOMIC DNA]</scope>
    <source>
        <strain evidence="15 17">YB392</strain>
    </source>
</reference>
<dbReference type="VEuPathDB" id="FungiDB:YALI0_E06743g"/>
<accession>A0A1D8NHE6</accession>
<dbReference type="Pfam" id="PF12678">
    <property type="entry name" value="zf-rbx1"/>
    <property type="match status" value="1"/>
</dbReference>
<dbReference type="UniPathway" id="UPA00143"/>
<dbReference type="PROSITE" id="PS50089">
    <property type="entry name" value="ZF_RING_2"/>
    <property type="match status" value="1"/>
</dbReference>
<dbReference type="GeneID" id="2912409"/>
<gene>
    <name evidence="15" type="ORF">B0I71DRAFT_128527</name>
    <name evidence="14" type="ORF">YALI1_E08104g</name>
</gene>
<evidence type="ECO:0000313" key="16">
    <source>
        <dbReference type="Proteomes" id="UP000182444"/>
    </source>
</evidence>
<comment type="pathway">
    <text evidence="2">Protein modification; protein ubiquitination.</text>
</comment>
<evidence type="ECO:0000256" key="2">
    <source>
        <dbReference type="ARBA" id="ARBA00004906"/>
    </source>
</evidence>
<evidence type="ECO:0000256" key="10">
    <source>
        <dbReference type="ARBA" id="ARBA00023136"/>
    </source>
</evidence>
<dbReference type="PANTHER" id="PTHR22763">
    <property type="entry name" value="RING ZINC FINGER PROTEIN"/>
    <property type="match status" value="1"/>
</dbReference>
<keyword evidence="4 12" id="KW-0812">Transmembrane</keyword>
<keyword evidence="6 11" id="KW-0863">Zinc-finger</keyword>
<evidence type="ECO:0000256" key="3">
    <source>
        <dbReference type="ARBA" id="ARBA00022679"/>
    </source>
</evidence>
<dbReference type="VEuPathDB" id="FungiDB:YALI1_E08104g"/>
<dbReference type="Proteomes" id="UP000182444">
    <property type="component" value="Chromosome 1E"/>
</dbReference>
<dbReference type="EMBL" id="KZ857328">
    <property type="protein sequence ID" value="RDW27803.1"/>
    <property type="molecule type" value="Genomic_DNA"/>
</dbReference>
<evidence type="ECO:0000313" key="14">
    <source>
        <dbReference type="EMBL" id="AOW05053.1"/>
    </source>
</evidence>
<keyword evidence="9 12" id="KW-1133">Transmembrane helix</keyword>
<name>A0A1D8NHE6_YARLL</name>
<evidence type="ECO:0000313" key="15">
    <source>
        <dbReference type="EMBL" id="RDW27803.1"/>
    </source>
</evidence>
<evidence type="ECO:0000256" key="7">
    <source>
        <dbReference type="ARBA" id="ARBA00022786"/>
    </source>
</evidence>
<dbReference type="RefSeq" id="XP_503640.1">
    <property type="nucleotide sequence ID" value="XM_503640.1"/>
</dbReference>
<keyword evidence="10 12" id="KW-0472">Membrane</keyword>
<dbReference type="Pfam" id="PF25563">
    <property type="entry name" value="TPR_SYVN1_N"/>
    <property type="match status" value="1"/>
</dbReference>
<dbReference type="SMART" id="SM00184">
    <property type="entry name" value="RING"/>
    <property type="match status" value="1"/>
</dbReference>
<feature type="transmembrane region" description="Helical" evidence="12">
    <location>
        <begin position="122"/>
        <end position="142"/>
    </location>
</feature>
<dbReference type="SUPFAM" id="SSF57850">
    <property type="entry name" value="RING/U-box"/>
    <property type="match status" value="1"/>
</dbReference>
<feature type="transmembrane region" description="Helical" evidence="12">
    <location>
        <begin position="85"/>
        <end position="102"/>
    </location>
</feature>
<keyword evidence="5" id="KW-0479">Metal-binding</keyword>
<dbReference type="Gene3D" id="3.30.40.10">
    <property type="entry name" value="Zinc/RING finger domain, C3HC4 (zinc finger)"/>
    <property type="match status" value="1"/>
</dbReference>
<feature type="transmembrane region" description="Helical" evidence="12">
    <location>
        <begin position="154"/>
        <end position="181"/>
    </location>
</feature>
<dbReference type="InterPro" id="IPR050731">
    <property type="entry name" value="HRD1_E3_ubiq-ligases"/>
</dbReference>
<evidence type="ECO:0000313" key="17">
    <source>
        <dbReference type="Proteomes" id="UP000256601"/>
    </source>
</evidence>
<evidence type="ECO:0000256" key="9">
    <source>
        <dbReference type="ARBA" id="ARBA00022989"/>
    </source>
</evidence>
<dbReference type="GO" id="GO:0008270">
    <property type="term" value="F:zinc ion binding"/>
    <property type="evidence" value="ECO:0007669"/>
    <property type="project" value="UniProtKB-KW"/>
</dbReference>
<reference evidence="14 16" key="1">
    <citation type="journal article" date="2016" name="PLoS ONE">
        <title>Sequence Assembly of Yarrowia lipolytica Strain W29/CLIB89 Shows Transposable Element Diversity.</title>
        <authorList>
            <person name="Magnan C."/>
            <person name="Yu J."/>
            <person name="Chang I."/>
            <person name="Jahn E."/>
            <person name="Kanomata Y."/>
            <person name="Wu J."/>
            <person name="Zeller M."/>
            <person name="Oakes M."/>
            <person name="Baldi P."/>
            <person name="Sandmeyer S."/>
        </authorList>
    </citation>
    <scope>NUCLEOTIDE SEQUENCE [LARGE SCALE GENOMIC DNA]</scope>
    <source>
        <strain evidence="14">CLIB89</strain>
        <strain evidence="16">CLIB89(W29)</strain>
    </source>
</reference>
<dbReference type="Proteomes" id="UP000256601">
    <property type="component" value="Unassembled WGS sequence"/>
</dbReference>
<feature type="transmembrane region" description="Helical" evidence="12">
    <location>
        <begin position="201"/>
        <end position="221"/>
    </location>
</feature>
<feature type="domain" description="RING-type" evidence="13">
    <location>
        <begin position="284"/>
        <end position="335"/>
    </location>
</feature>
<dbReference type="InterPro" id="IPR013083">
    <property type="entry name" value="Znf_RING/FYVE/PHD"/>
</dbReference>
<dbReference type="AlphaFoldDB" id="A0A1D8NHE6"/>
<organism evidence="14 16">
    <name type="scientific">Yarrowia lipolytica</name>
    <name type="common">Candida lipolytica</name>
    <dbReference type="NCBI Taxonomy" id="4952"/>
    <lineage>
        <taxon>Eukaryota</taxon>
        <taxon>Fungi</taxon>
        <taxon>Dikarya</taxon>
        <taxon>Ascomycota</taxon>
        <taxon>Saccharomycotina</taxon>
        <taxon>Dipodascomycetes</taxon>
        <taxon>Dipodascales</taxon>
        <taxon>Dipodascales incertae sedis</taxon>
        <taxon>Yarrowia</taxon>
    </lineage>
</organism>
<dbReference type="GO" id="GO:0043161">
    <property type="term" value="P:proteasome-mediated ubiquitin-dependent protein catabolic process"/>
    <property type="evidence" value="ECO:0007669"/>
    <property type="project" value="TreeGrafter"/>
</dbReference>
<dbReference type="GO" id="GO:0016567">
    <property type="term" value="P:protein ubiquitination"/>
    <property type="evidence" value="ECO:0007669"/>
    <property type="project" value="UniProtKB-UniPathway"/>
</dbReference>
<dbReference type="GO" id="GO:0061630">
    <property type="term" value="F:ubiquitin protein ligase activity"/>
    <property type="evidence" value="ECO:0007669"/>
    <property type="project" value="UniProtKB-EC"/>
</dbReference>
<protein>
    <recommendedName>
        <fullName evidence="13">RING-type domain-containing protein</fullName>
    </recommendedName>
</protein>
<evidence type="ECO:0000256" key="5">
    <source>
        <dbReference type="ARBA" id="ARBA00022723"/>
    </source>
</evidence>
<proteinExistence type="predicted"/>
<evidence type="ECO:0000256" key="1">
    <source>
        <dbReference type="ARBA" id="ARBA00004127"/>
    </source>
</evidence>
<evidence type="ECO:0000256" key="8">
    <source>
        <dbReference type="ARBA" id="ARBA00022833"/>
    </source>
</evidence>
<keyword evidence="3" id="KW-0808">Transferase</keyword>
<feature type="transmembrane region" description="Helical" evidence="12">
    <location>
        <begin position="20"/>
        <end position="40"/>
    </location>
</feature>
<keyword evidence="7" id="KW-0833">Ubl conjugation pathway</keyword>
<dbReference type="EMBL" id="CP017557">
    <property type="protein sequence ID" value="AOW05053.1"/>
    <property type="molecule type" value="Genomic_DNA"/>
</dbReference>
<dbReference type="GO" id="GO:0036503">
    <property type="term" value="P:ERAD pathway"/>
    <property type="evidence" value="ECO:0007669"/>
    <property type="project" value="TreeGrafter"/>
</dbReference>
<evidence type="ECO:0000259" key="13">
    <source>
        <dbReference type="PROSITE" id="PS50089"/>
    </source>
</evidence>
<dbReference type="KEGG" id="yli:2912409"/>
<dbReference type="InterPro" id="IPR024766">
    <property type="entry name" value="Znf_RING_H2"/>
</dbReference>
<dbReference type="InterPro" id="IPR057992">
    <property type="entry name" value="TPR_SYVN1_N"/>
</dbReference>
<comment type="subcellular location">
    <subcellularLocation>
        <location evidence="1">Endomembrane system</location>
        <topology evidence="1">Multi-pass membrane protein</topology>
    </subcellularLocation>
</comment>
<evidence type="ECO:0000256" key="11">
    <source>
        <dbReference type="PROSITE-ProRule" id="PRU00175"/>
    </source>
</evidence>
<sequence>MSSHPGESLTHLYEMAPTPLTKLGLLSFCVALIFVVFIFGRSLQRIFFGSLHPREVVHLQERAVYTISEFAMQLFVFRAQLNRRFVGMFATLLFIKGLHWMCTVRTRYVYLEYPNSGIVMRYPRLILALVILHVTDILWIRYCLRKLRVSQSMVVSVFLFEITILFCSLLGSTGIMLFDLVEKALLYMCLSKGQLVKSKRYWLFLLGFAVTTAKLISYLIFSATLMGDYCIPLHIFREFYKTLRITISGTRELIKSRKTPNFHGLYWNLQDASEKQINESNDICVVCRDSMKAGGLSGVQAPDKNIPKVLTCGHIVHFGCIACWSEYSNRCPTCRRLVE</sequence>
<dbReference type="PANTHER" id="PTHR22763:SF184">
    <property type="entry name" value="E3 UBIQUITIN-PROTEIN LIGASE SYNOVIOLIN"/>
    <property type="match status" value="1"/>
</dbReference>